<dbReference type="Pfam" id="PF13439">
    <property type="entry name" value="Glyco_transf_4"/>
    <property type="match status" value="1"/>
</dbReference>
<dbReference type="PANTHER" id="PTHR45947:SF3">
    <property type="entry name" value="SULFOQUINOVOSYL TRANSFERASE SQD2"/>
    <property type="match status" value="1"/>
</dbReference>
<dbReference type="Pfam" id="PF13692">
    <property type="entry name" value="Glyco_trans_1_4"/>
    <property type="match status" value="1"/>
</dbReference>
<evidence type="ECO:0000313" key="2">
    <source>
        <dbReference type="EMBL" id="MEI7036142.1"/>
    </source>
</evidence>
<dbReference type="Gene3D" id="3.40.50.2000">
    <property type="entry name" value="Glycogen Phosphorylase B"/>
    <property type="match status" value="2"/>
</dbReference>
<feature type="domain" description="Glycosyltransferase subfamily 4-like N-terminal" evidence="1">
    <location>
        <begin position="62"/>
        <end position="155"/>
    </location>
</feature>
<dbReference type="GO" id="GO:0016757">
    <property type="term" value="F:glycosyltransferase activity"/>
    <property type="evidence" value="ECO:0007669"/>
    <property type="project" value="UniProtKB-KW"/>
</dbReference>
<dbReference type="Proteomes" id="UP001381174">
    <property type="component" value="Unassembled WGS sequence"/>
</dbReference>
<organism evidence="2 3">
    <name type="scientific">Fulvimonas yonginensis</name>
    <dbReference type="NCBI Taxonomy" id="1495200"/>
    <lineage>
        <taxon>Bacteria</taxon>
        <taxon>Pseudomonadati</taxon>
        <taxon>Pseudomonadota</taxon>
        <taxon>Gammaproteobacteria</taxon>
        <taxon>Lysobacterales</taxon>
        <taxon>Rhodanobacteraceae</taxon>
        <taxon>Fulvimonas</taxon>
    </lineage>
</organism>
<proteinExistence type="predicted"/>
<comment type="caution">
    <text evidence="2">The sequence shown here is derived from an EMBL/GenBank/DDBJ whole genome shotgun (WGS) entry which is preliminary data.</text>
</comment>
<evidence type="ECO:0000259" key="1">
    <source>
        <dbReference type="Pfam" id="PF13439"/>
    </source>
</evidence>
<dbReference type="InterPro" id="IPR028098">
    <property type="entry name" value="Glyco_trans_4-like_N"/>
</dbReference>
<accession>A0ABU8J9B1</accession>
<keyword evidence="3" id="KW-1185">Reference proteome</keyword>
<name>A0ABU8J9B1_9GAMM</name>
<evidence type="ECO:0000313" key="3">
    <source>
        <dbReference type="Proteomes" id="UP001381174"/>
    </source>
</evidence>
<reference evidence="2 3" key="1">
    <citation type="journal article" date="2014" name="Int. J. Syst. Evol. Microbiol.">
        <title>Fulvimonas yonginensis sp. nov., isolated from greenhouse soil, and emended description of the genus Fulvimonas.</title>
        <authorList>
            <person name="Ahn J.H."/>
            <person name="Kim S.J."/>
            <person name="Weon H.Y."/>
            <person name="Hong S.B."/>
            <person name="Seok S.J."/>
            <person name="Kwon S.W."/>
        </authorList>
    </citation>
    <scope>NUCLEOTIDE SEQUENCE [LARGE SCALE GENOMIC DNA]</scope>
    <source>
        <strain evidence="2 3">KACC 16952</strain>
    </source>
</reference>
<dbReference type="PANTHER" id="PTHR45947">
    <property type="entry name" value="SULFOQUINOVOSYL TRANSFERASE SQD2"/>
    <property type="match status" value="1"/>
</dbReference>
<dbReference type="InterPro" id="IPR050194">
    <property type="entry name" value="Glycosyltransferase_grp1"/>
</dbReference>
<keyword evidence="2" id="KW-0328">Glycosyltransferase</keyword>
<gene>
    <name evidence="2" type="ORF">WAT24_05145</name>
</gene>
<dbReference type="EMBL" id="JBBBNY010000002">
    <property type="protein sequence ID" value="MEI7036142.1"/>
    <property type="molecule type" value="Genomic_DNA"/>
</dbReference>
<dbReference type="CDD" id="cd03801">
    <property type="entry name" value="GT4_PimA-like"/>
    <property type="match status" value="1"/>
</dbReference>
<dbReference type="EC" id="2.4.-.-" evidence="2"/>
<keyword evidence="2" id="KW-0808">Transferase</keyword>
<sequence length="340" mass="37207">MVGGARGVWFPAIRTGGGADVFTERLAAELSKRGLRTQITWLPLRAEFAPWTVPVPRPPAWADVAHVNTWLPPRFLPVGIPVVATVHHCIHEPALQRYKGKLRRIYHEVWVASNERAISRRATVLTAVSAFAGSSAARVLGNKRVEVVHNGVDVDLFQPRQRLQRDRFRLLYVGKWSVLKGVDLFPAILSELGAGFEFCCAGPGSTDSRALSSTGVMVRDLGRLPTSEAVAKAMQEADVLVFPSRMEGFGLVVAEAMACGLPVVATRGSALTELVEDGVTGFLCSQDDAKSFAQAVRCLAIDDGLRIHMAERARRRAVERFSIEQMVEAYAQIYACCNRA</sequence>
<dbReference type="RefSeq" id="WP_336806750.1">
    <property type="nucleotide sequence ID" value="NZ_JBBBNY010000002.1"/>
</dbReference>
<protein>
    <submittedName>
        <fullName evidence="2">Glycosyltransferase family 4 protein</fullName>
        <ecNumber evidence="2">2.4.-.-</ecNumber>
    </submittedName>
</protein>
<dbReference type="SUPFAM" id="SSF53756">
    <property type="entry name" value="UDP-Glycosyltransferase/glycogen phosphorylase"/>
    <property type="match status" value="1"/>
</dbReference>